<dbReference type="STRING" id="1346286.SAMN05444362_101555"/>
<comment type="similarity">
    <text evidence="4">Belongs to the cyclic nucleotide phosphodiesterase class-III family.</text>
</comment>
<dbReference type="InterPro" id="IPR004843">
    <property type="entry name" value="Calcineurin-like_PHP"/>
</dbReference>
<name>A0A1M4UBY5_9BACT</name>
<evidence type="ECO:0000256" key="2">
    <source>
        <dbReference type="ARBA" id="ARBA00022801"/>
    </source>
</evidence>
<accession>A0A1M4UBY5</accession>
<dbReference type="RefSeq" id="WP_062175621.1">
    <property type="nucleotide sequence ID" value="NZ_BBXL01000001.1"/>
</dbReference>
<evidence type="ECO:0000256" key="1">
    <source>
        <dbReference type="ARBA" id="ARBA00022723"/>
    </source>
</evidence>
<keyword evidence="2" id="KW-0378">Hydrolase</keyword>
<reference evidence="8" key="1">
    <citation type="submission" date="2016-11" db="EMBL/GenBank/DDBJ databases">
        <authorList>
            <person name="Varghese N."/>
            <person name="Submissions S."/>
        </authorList>
    </citation>
    <scope>NUCLEOTIDE SEQUENCE [LARGE SCALE GENOMIC DNA]</scope>
    <source>
        <strain evidence="8">DSM 27370</strain>
    </source>
</reference>
<dbReference type="EMBL" id="FQUC01000001">
    <property type="protein sequence ID" value="SHE54060.1"/>
    <property type="molecule type" value="Genomic_DNA"/>
</dbReference>
<organism evidence="7 8">
    <name type="scientific">Dysgonomonas macrotermitis</name>
    <dbReference type="NCBI Taxonomy" id="1346286"/>
    <lineage>
        <taxon>Bacteria</taxon>
        <taxon>Pseudomonadati</taxon>
        <taxon>Bacteroidota</taxon>
        <taxon>Bacteroidia</taxon>
        <taxon>Bacteroidales</taxon>
        <taxon>Dysgonomonadaceae</taxon>
        <taxon>Dysgonomonas</taxon>
    </lineage>
</organism>
<evidence type="ECO:0000313" key="8">
    <source>
        <dbReference type="Proteomes" id="UP000184480"/>
    </source>
</evidence>
<dbReference type="AlphaFoldDB" id="A0A1M4UBY5"/>
<feature type="signal peptide" evidence="5">
    <location>
        <begin position="1"/>
        <end position="20"/>
    </location>
</feature>
<dbReference type="PANTHER" id="PTHR42988">
    <property type="entry name" value="PHOSPHOHYDROLASE"/>
    <property type="match status" value="1"/>
</dbReference>
<dbReference type="SUPFAM" id="SSF56300">
    <property type="entry name" value="Metallo-dependent phosphatases"/>
    <property type="match status" value="1"/>
</dbReference>
<keyword evidence="8" id="KW-1185">Reference proteome</keyword>
<dbReference type="Proteomes" id="UP000184480">
    <property type="component" value="Unassembled WGS sequence"/>
</dbReference>
<dbReference type="InterPro" id="IPR050884">
    <property type="entry name" value="CNP_phosphodiesterase-III"/>
</dbReference>
<proteinExistence type="inferred from homology"/>
<dbReference type="OrthoDB" id="5695107at2"/>
<dbReference type="GO" id="GO:0046872">
    <property type="term" value="F:metal ion binding"/>
    <property type="evidence" value="ECO:0007669"/>
    <property type="project" value="UniProtKB-KW"/>
</dbReference>
<dbReference type="InterPro" id="IPR029052">
    <property type="entry name" value="Metallo-depent_PP-like"/>
</dbReference>
<evidence type="ECO:0000256" key="4">
    <source>
        <dbReference type="ARBA" id="ARBA00025742"/>
    </source>
</evidence>
<keyword evidence="5" id="KW-0732">Signal</keyword>
<dbReference type="Pfam" id="PF00149">
    <property type="entry name" value="Metallophos"/>
    <property type="match status" value="1"/>
</dbReference>
<sequence>MIKKIQILLLIICISTQAQSCTPDSDSLKIGVIGDPHYLSEQLMDDGKAVEDYVRMSGKDIRDVPPVLQQVLDDYLNSDIDILLIPGDITKDGEKQSHLDFRKKLQPLIDKGVKIYVIPGNHDINIPRPVRFEADKTYPTDNISSEDFSRIYADCGYADAIKRDTASLSYVAKLNDKTWLLAIDVCKYQEYKDQTISSGRLLPETEKWAAEILTEAQKKNIRVIGMMHHGLVEHIMMQSYLFKDYLVDDWNRLAPMFADLGMKAVFTGHFHSNDITEYKSLAGNKIYDIETGSLAAYAYPYRFVELSDKGMKISTKNVISIEGKPDLAEDNKILMEQRARHLALEMLRSKGMSFPPETTQLLADFAGKLFVQHMYGDEKMDDQMREAIARLVKDIGVPMPLSPESIELDFFPADNNVEIEF</sequence>
<keyword evidence="1" id="KW-0479">Metal-binding</keyword>
<evidence type="ECO:0000259" key="6">
    <source>
        <dbReference type="Pfam" id="PF00149"/>
    </source>
</evidence>
<dbReference type="GO" id="GO:0016787">
    <property type="term" value="F:hydrolase activity"/>
    <property type="evidence" value="ECO:0007669"/>
    <property type="project" value="UniProtKB-KW"/>
</dbReference>
<dbReference type="PANTHER" id="PTHR42988:SF2">
    <property type="entry name" value="CYCLIC NUCLEOTIDE PHOSPHODIESTERASE CBUA0032-RELATED"/>
    <property type="match status" value="1"/>
</dbReference>
<feature type="domain" description="Calcineurin-like phosphoesterase" evidence="6">
    <location>
        <begin position="28"/>
        <end position="272"/>
    </location>
</feature>
<evidence type="ECO:0000313" key="7">
    <source>
        <dbReference type="EMBL" id="SHE54060.1"/>
    </source>
</evidence>
<evidence type="ECO:0000256" key="5">
    <source>
        <dbReference type="SAM" id="SignalP"/>
    </source>
</evidence>
<evidence type="ECO:0000256" key="3">
    <source>
        <dbReference type="ARBA" id="ARBA00023004"/>
    </source>
</evidence>
<keyword evidence="3" id="KW-0408">Iron</keyword>
<protein>
    <submittedName>
        <fullName evidence="7">Calcineurin-like phosphoesterase</fullName>
    </submittedName>
</protein>
<gene>
    <name evidence="7" type="ORF">SAMN05444362_101555</name>
</gene>
<feature type="chain" id="PRO_5009907703" evidence="5">
    <location>
        <begin position="21"/>
        <end position="421"/>
    </location>
</feature>
<dbReference type="Gene3D" id="3.60.21.10">
    <property type="match status" value="1"/>
</dbReference>